<dbReference type="SUPFAM" id="SSF47699">
    <property type="entry name" value="Bifunctional inhibitor/lipid-transfer protein/seed storage 2S albumin"/>
    <property type="match status" value="1"/>
</dbReference>
<comment type="function">
    <text evidence="4">Plant non-specific lipid-transfer proteins transfer phospholipids as well as galactolipids across membranes. May play a role in wax or cutin deposition in the cell walls of expanding epidermal cells and certain secretory tissues.</text>
</comment>
<evidence type="ECO:0000313" key="7">
    <source>
        <dbReference type="Proteomes" id="UP000030748"/>
    </source>
</evidence>
<dbReference type="STRING" id="4155.A0A022RPT3"/>
<dbReference type="GO" id="GO:0006869">
    <property type="term" value="P:lipid transport"/>
    <property type="evidence" value="ECO:0007669"/>
    <property type="project" value="InterPro"/>
</dbReference>
<evidence type="ECO:0000256" key="2">
    <source>
        <dbReference type="ARBA" id="ARBA00022448"/>
    </source>
</evidence>
<dbReference type="EMBL" id="KI630319">
    <property type="protein sequence ID" value="EYU42011.1"/>
    <property type="molecule type" value="Genomic_DNA"/>
</dbReference>
<sequence>MAVQVAYYAPQAEAAITCNQLQSGLAPCLGFLQGRALVPQCCAGVRSMANAARSPLDRRTACQCLQSAAKTFKGINFGNVAALPAKCGVRLPFKISPTTDCSRVG</sequence>
<keyword evidence="7" id="KW-1185">Reference proteome</keyword>
<dbReference type="PANTHER" id="PTHR33076">
    <property type="entry name" value="NON-SPECIFIC LIPID-TRANSFER PROTEIN 2-RELATED"/>
    <property type="match status" value="1"/>
</dbReference>
<dbReference type="CDD" id="cd01960">
    <property type="entry name" value="nsLTP1"/>
    <property type="match status" value="1"/>
</dbReference>
<proteinExistence type="inferred from homology"/>
<keyword evidence="2 4" id="KW-0813">Transport</keyword>
<evidence type="ECO:0000256" key="3">
    <source>
        <dbReference type="ARBA" id="ARBA00023121"/>
    </source>
</evidence>
<dbReference type="Proteomes" id="UP000030748">
    <property type="component" value="Unassembled WGS sequence"/>
</dbReference>
<dbReference type="InterPro" id="IPR016140">
    <property type="entry name" value="Bifunc_inhib/LTP/seed_store"/>
</dbReference>
<dbReference type="PRINTS" id="PR00382">
    <property type="entry name" value="LIPIDTRNSFER"/>
</dbReference>
<dbReference type="PROSITE" id="PS00597">
    <property type="entry name" value="PLANT_LTP"/>
    <property type="match status" value="1"/>
</dbReference>
<evidence type="ECO:0000313" key="6">
    <source>
        <dbReference type="EMBL" id="EYU42011.1"/>
    </source>
</evidence>
<evidence type="ECO:0000259" key="5">
    <source>
        <dbReference type="SMART" id="SM00499"/>
    </source>
</evidence>
<gene>
    <name evidence="6" type="ORF">MIMGU_mgv1a016819mg</name>
</gene>
<name>A0A022RPT3_ERYGU</name>
<dbReference type="SMART" id="SM00499">
    <property type="entry name" value="AAI"/>
    <property type="match status" value="1"/>
</dbReference>
<comment type="similarity">
    <text evidence="1 4">Belongs to the plant LTP family.</text>
</comment>
<evidence type="ECO:0000256" key="1">
    <source>
        <dbReference type="ARBA" id="ARBA00009748"/>
    </source>
</evidence>
<dbReference type="InterPro" id="IPR000528">
    <property type="entry name" value="Plant_nsLTP"/>
</dbReference>
<dbReference type="Gene3D" id="1.10.110.10">
    <property type="entry name" value="Plant lipid-transfer and hydrophobic proteins"/>
    <property type="match status" value="1"/>
</dbReference>
<protein>
    <recommendedName>
        <fullName evidence="4">Non-specific lipid-transfer protein</fullName>
    </recommendedName>
</protein>
<evidence type="ECO:0000256" key="4">
    <source>
        <dbReference type="RuleBase" id="RU000628"/>
    </source>
</evidence>
<reference evidence="6 7" key="1">
    <citation type="journal article" date="2013" name="Proc. Natl. Acad. Sci. U.S.A.">
        <title>Fine-scale variation in meiotic recombination in Mimulus inferred from population shotgun sequencing.</title>
        <authorList>
            <person name="Hellsten U."/>
            <person name="Wright K.M."/>
            <person name="Jenkins J."/>
            <person name="Shu S."/>
            <person name="Yuan Y."/>
            <person name="Wessler S.R."/>
            <person name="Schmutz J."/>
            <person name="Willis J.H."/>
            <person name="Rokhsar D.S."/>
        </authorList>
    </citation>
    <scope>NUCLEOTIDE SEQUENCE [LARGE SCALE GENOMIC DNA]</scope>
    <source>
        <strain evidence="7">cv. DUN x IM62</strain>
    </source>
</reference>
<feature type="domain" description="Bifunctional inhibitor/plant lipid transfer protein/seed storage helical" evidence="5">
    <location>
        <begin position="18"/>
        <end position="101"/>
    </location>
</feature>
<dbReference type="Pfam" id="PF00234">
    <property type="entry name" value="Tryp_alpha_amyl"/>
    <property type="match status" value="1"/>
</dbReference>
<keyword evidence="3 4" id="KW-0446">Lipid-binding</keyword>
<dbReference type="AlphaFoldDB" id="A0A022RPT3"/>
<dbReference type="InterPro" id="IPR036312">
    <property type="entry name" value="Bifun_inhib/LTP/seed_sf"/>
</dbReference>
<dbReference type="GO" id="GO:0008289">
    <property type="term" value="F:lipid binding"/>
    <property type="evidence" value="ECO:0007669"/>
    <property type="project" value="UniProtKB-KW"/>
</dbReference>
<accession>A0A022RPT3</accession>
<organism evidence="6 7">
    <name type="scientific">Erythranthe guttata</name>
    <name type="common">Yellow monkey flower</name>
    <name type="synonym">Mimulus guttatus</name>
    <dbReference type="NCBI Taxonomy" id="4155"/>
    <lineage>
        <taxon>Eukaryota</taxon>
        <taxon>Viridiplantae</taxon>
        <taxon>Streptophyta</taxon>
        <taxon>Embryophyta</taxon>
        <taxon>Tracheophyta</taxon>
        <taxon>Spermatophyta</taxon>
        <taxon>Magnoliopsida</taxon>
        <taxon>eudicotyledons</taxon>
        <taxon>Gunneridae</taxon>
        <taxon>Pentapetalae</taxon>
        <taxon>asterids</taxon>
        <taxon>lamiids</taxon>
        <taxon>Lamiales</taxon>
        <taxon>Phrymaceae</taxon>
        <taxon>Erythranthe</taxon>
    </lineage>
</organism>
<dbReference type="eggNOG" id="ENOG502S4CI">
    <property type="taxonomic scope" value="Eukaryota"/>
</dbReference>